<reference evidence="1 2" key="1">
    <citation type="submission" date="2024-02" db="EMBL/GenBank/DDBJ databases">
        <title>de novo genome assembly of Solanum bulbocastanum strain 11H21.</title>
        <authorList>
            <person name="Hosaka A.J."/>
        </authorList>
    </citation>
    <scope>NUCLEOTIDE SEQUENCE [LARGE SCALE GENOMIC DNA]</scope>
    <source>
        <tissue evidence="1">Young leaves</tissue>
    </source>
</reference>
<evidence type="ECO:0000313" key="2">
    <source>
        <dbReference type="Proteomes" id="UP001371456"/>
    </source>
</evidence>
<name>A0AAN8SVN8_SOLBU</name>
<protein>
    <submittedName>
        <fullName evidence="1">Uncharacterized protein</fullName>
    </submittedName>
</protein>
<organism evidence="1 2">
    <name type="scientific">Solanum bulbocastanum</name>
    <name type="common">Wild potato</name>
    <dbReference type="NCBI Taxonomy" id="147425"/>
    <lineage>
        <taxon>Eukaryota</taxon>
        <taxon>Viridiplantae</taxon>
        <taxon>Streptophyta</taxon>
        <taxon>Embryophyta</taxon>
        <taxon>Tracheophyta</taxon>
        <taxon>Spermatophyta</taxon>
        <taxon>Magnoliopsida</taxon>
        <taxon>eudicotyledons</taxon>
        <taxon>Gunneridae</taxon>
        <taxon>Pentapetalae</taxon>
        <taxon>asterids</taxon>
        <taxon>lamiids</taxon>
        <taxon>Solanales</taxon>
        <taxon>Solanaceae</taxon>
        <taxon>Solanoideae</taxon>
        <taxon>Solaneae</taxon>
        <taxon>Solanum</taxon>
    </lineage>
</organism>
<accession>A0AAN8SVN8</accession>
<proteinExistence type="predicted"/>
<gene>
    <name evidence="1" type="ORF">RDI58_028835</name>
</gene>
<comment type="caution">
    <text evidence="1">The sequence shown here is derived from an EMBL/GenBank/DDBJ whole genome shotgun (WGS) entry which is preliminary data.</text>
</comment>
<dbReference type="AlphaFoldDB" id="A0AAN8SVN8"/>
<sequence>MFVREDVVVDLSHELELSMGSVDSTGLALMSIVNDFTEYMCLVRALLEQPFDSKNGEAVYAESTLKSCIILCLTCISFYMIC</sequence>
<dbReference type="EMBL" id="JBANQN010000012">
    <property type="protein sequence ID" value="KAK6773597.1"/>
    <property type="molecule type" value="Genomic_DNA"/>
</dbReference>
<keyword evidence="2" id="KW-1185">Reference proteome</keyword>
<evidence type="ECO:0000313" key="1">
    <source>
        <dbReference type="EMBL" id="KAK6773597.1"/>
    </source>
</evidence>
<dbReference type="Proteomes" id="UP001371456">
    <property type="component" value="Unassembled WGS sequence"/>
</dbReference>